<feature type="domain" description="UspA" evidence="1">
    <location>
        <begin position="10"/>
        <end position="51"/>
    </location>
</feature>
<comment type="caution">
    <text evidence="2">The sequence shown here is derived from an EMBL/GenBank/DDBJ whole genome shotgun (WGS) entry which is preliminary data.</text>
</comment>
<dbReference type="Gene3D" id="3.40.50.620">
    <property type="entry name" value="HUPs"/>
    <property type="match status" value="1"/>
</dbReference>
<evidence type="ECO:0000313" key="2">
    <source>
        <dbReference type="EMBL" id="GAH13894.1"/>
    </source>
</evidence>
<dbReference type="Pfam" id="PF00582">
    <property type="entry name" value="Usp"/>
    <property type="match status" value="1"/>
</dbReference>
<dbReference type="InterPro" id="IPR014729">
    <property type="entry name" value="Rossmann-like_a/b/a_fold"/>
</dbReference>
<dbReference type="SUPFAM" id="SSF52402">
    <property type="entry name" value="Adenine nucleotide alpha hydrolases-like"/>
    <property type="match status" value="1"/>
</dbReference>
<sequence>METNETGIKVKKVLWPTDFSSSAKKALPYITSLTMQYGAEIHVLYVIEDIAHHESWYGEFDRTHIDKLMQWSNKSAEKRLDQICGRYLEGCPLYIKHIAAGFEAAAISAAISMEEHAVKLYSESAETTSDPEAKALYKWLARWEREHLGLL</sequence>
<protein>
    <recommendedName>
        <fullName evidence="1">UspA domain-containing protein</fullName>
    </recommendedName>
</protein>
<dbReference type="AlphaFoldDB" id="X1E9Q9"/>
<gene>
    <name evidence="2" type="ORF">S01H4_60121</name>
</gene>
<dbReference type="EMBL" id="BART01035380">
    <property type="protein sequence ID" value="GAH13894.1"/>
    <property type="molecule type" value="Genomic_DNA"/>
</dbReference>
<dbReference type="CDD" id="cd00293">
    <property type="entry name" value="USP-like"/>
    <property type="match status" value="1"/>
</dbReference>
<dbReference type="SUPFAM" id="SSF47240">
    <property type="entry name" value="Ferritin-like"/>
    <property type="match status" value="1"/>
</dbReference>
<evidence type="ECO:0000259" key="1">
    <source>
        <dbReference type="Pfam" id="PF00582"/>
    </source>
</evidence>
<organism evidence="2">
    <name type="scientific">marine sediment metagenome</name>
    <dbReference type="NCBI Taxonomy" id="412755"/>
    <lineage>
        <taxon>unclassified sequences</taxon>
        <taxon>metagenomes</taxon>
        <taxon>ecological metagenomes</taxon>
    </lineage>
</organism>
<accession>X1E9Q9</accession>
<name>X1E9Q9_9ZZZZ</name>
<proteinExistence type="predicted"/>
<dbReference type="InterPro" id="IPR006016">
    <property type="entry name" value="UspA"/>
</dbReference>
<feature type="non-terminal residue" evidence="2">
    <location>
        <position position="151"/>
    </location>
</feature>
<reference evidence="2" key="1">
    <citation type="journal article" date="2014" name="Front. Microbiol.">
        <title>High frequency of phylogenetically diverse reductive dehalogenase-homologous genes in deep subseafloor sedimentary metagenomes.</title>
        <authorList>
            <person name="Kawai M."/>
            <person name="Futagami T."/>
            <person name="Toyoda A."/>
            <person name="Takaki Y."/>
            <person name="Nishi S."/>
            <person name="Hori S."/>
            <person name="Arai W."/>
            <person name="Tsubouchi T."/>
            <person name="Morono Y."/>
            <person name="Uchiyama I."/>
            <person name="Ito T."/>
            <person name="Fujiyama A."/>
            <person name="Inagaki F."/>
            <person name="Takami H."/>
        </authorList>
    </citation>
    <scope>NUCLEOTIDE SEQUENCE</scope>
    <source>
        <strain evidence="2">Expedition CK06-06</strain>
    </source>
</reference>
<dbReference type="InterPro" id="IPR009078">
    <property type="entry name" value="Ferritin-like_SF"/>
</dbReference>